<protein>
    <recommendedName>
        <fullName evidence="4">F-box domain-containing protein</fullName>
    </recommendedName>
</protein>
<organism evidence="2 3">
    <name type="scientific">Exidia glandulosa HHB12029</name>
    <dbReference type="NCBI Taxonomy" id="1314781"/>
    <lineage>
        <taxon>Eukaryota</taxon>
        <taxon>Fungi</taxon>
        <taxon>Dikarya</taxon>
        <taxon>Basidiomycota</taxon>
        <taxon>Agaricomycotina</taxon>
        <taxon>Agaricomycetes</taxon>
        <taxon>Auriculariales</taxon>
        <taxon>Exidiaceae</taxon>
        <taxon>Exidia</taxon>
    </lineage>
</organism>
<feature type="region of interest" description="Disordered" evidence="1">
    <location>
        <begin position="370"/>
        <end position="392"/>
    </location>
</feature>
<evidence type="ECO:0000313" key="3">
    <source>
        <dbReference type="Proteomes" id="UP000077266"/>
    </source>
</evidence>
<accession>A0A165R0C4</accession>
<feature type="compositionally biased region" description="Low complexity" evidence="1">
    <location>
        <begin position="378"/>
        <end position="392"/>
    </location>
</feature>
<dbReference type="OrthoDB" id="2269034at2759"/>
<reference evidence="2 3" key="1">
    <citation type="journal article" date="2016" name="Mol. Biol. Evol.">
        <title>Comparative Genomics of Early-Diverging Mushroom-Forming Fungi Provides Insights into the Origins of Lignocellulose Decay Capabilities.</title>
        <authorList>
            <person name="Nagy L.G."/>
            <person name="Riley R."/>
            <person name="Tritt A."/>
            <person name="Adam C."/>
            <person name="Daum C."/>
            <person name="Floudas D."/>
            <person name="Sun H."/>
            <person name="Yadav J.S."/>
            <person name="Pangilinan J."/>
            <person name="Larsson K.H."/>
            <person name="Matsuura K."/>
            <person name="Barry K."/>
            <person name="Labutti K."/>
            <person name="Kuo R."/>
            <person name="Ohm R.A."/>
            <person name="Bhattacharya S.S."/>
            <person name="Shirouzu T."/>
            <person name="Yoshinaga Y."/>
            <person name="Martin F.M."/>
            <person name="Grigoriev I.V."/>
            <person name="Hibbett D.S."/>
        </authorList>
    </citation>
    <scope>NUCLEOTIDE SEQUENCE [LARGE SCALE GENOMIC DNA]</scope>
    <source>
        <strain evidence="2 3">HHB12029</strain>
    </source>
</reference>
<evidence type="ECO:0000313" key="2">
    <source>
        <dbReference type="EMBL" id="KZW04313.1"/>
    </source>
</evidence>
<name>A0A165R0C4_EXIGL</name>
<dbReference type="InParanoid" id="A0A165R0C4"/>
<dbReference type="AlphaFoldDB" id="A0A165R0C4"/>
<evidence type="ECO:0000256" key="1">
    <source>
        <dbReference type="SAM" id="MobiDB-lite"/>
    </source>
</evidence>
<keyword evidence="3" id="KW-1185">Reference proteome</keyword>
<dbReference type="EMBL" id="KV425882">
    <property type="protein sequence ID" value="KZW04313.1"/>
    <property type="molecule type" value="Genomic_DNA"/>
</dbReference>
<sequence length="392" mass="43976">MSPLEPADAAAQYVTADLKNDVHEDPDPPEFGVCAVARDQSTDFMTIPPYEMRAEAVQPTMDGMALELLCEIFAFTVAAASPDTSSLRSCRDLGHQPDLPRQPDPIAVAVLLSSVCSYWRNAAVRCSRLWASIIINLVCVDDGASFGRRVRDEGGYWRTVKERYGRQKTQVTILTDQWIEPEHWDDIHQLWSLFAPDVRGLSIQSRLWSDIHCGALGEDEGNIWTLSIFRILAAPMPYLEECVLDSHDKIYEMRGVRNLIPQYPSLHTLVLRGLSVRRVLNAMGTTTISELVLHECSEVKRLWNLREKSPKLSRLVLRTSEMWGSKLRPPSTLTSLVLCTTAQRRAFNKTTFSAVEKPEVEAGWELDDDLADARGPWSDPATDSSDSTDVSD</sequence>
<evidence type="ECO:0008006" key="4">
    <source>
        <dbReference type="Google" id="ProtNLM"/>
    </source>
</evidence>
<dbReference type="Proteomes" id="UP000077266">
    <property type="component" value="Unassembled WGS sequence"/>
</dbReference>
<proteinExistence type="predicted"/>
<gene>
    <name evidence="2" type="ORF">EXIGLDRAFT_690887</name>
</gene>